<evidence type="ECO:0000313" key="1">
    <source>
        <dbReference type="Proteomes" id="UP000515125"/>
    </source>
</evidence>
<name>A0A6P6S3A6_9EIME</name>
<accession>A0A6P6S3A6</accession>
<sequence>MAPFAKGFVRPRSRKMRALISVGESVAPPDPRRRPLPSLLDPPPFAAPLKKGIPQLELQFDTLNTIVTGFRKYQPPPEKLPPLRREYTEKNFNELFAKCRFELHGSFPYNGDKLRDEILRIAKDLHIVGWVKCRSNFASGHLQGDTFALSYFRRWLDRHAPYAIDSTNFFDEAIGLQALDYQQIAAVNDYRSPAKKKLHMLMAAEKQKALKLERDSQQRAAAYQRYIDECCVRNY</sequence>
<dbReference type="AlphaFoldDB" id="A0A6P6S3A6"/>
<dbReference type="RefSeq" id="XP_026194588.1">
    <property type="nucleotide sequence ID" value="XM_026338803.1"/>
</dbReference>
<dbReference type="GeneID" id="34619648"/>
<evidence type="ECO:0000313" key="2">
    <source>
        <dbReference type="RefSeq" id="XP_026194588.1"/>
    </source>
</evidence>
<protein>
    <submittedName>
        <fullName evidence="2">Uncharacterized protein LOC34619648</fullName>
    </submittedName>
</protein>
<reference evidence="2" key="1">
    <citation type="submission" date="2025-08" db="UniProtKB">
        <authorList>
            <consortium name="RefSeq"/>
        </authorList>
    </citation>
    <scope>IDENTIFICATION</scope>
</reference>
<proteinExistence type="predicted"/>
<keyword evidence="1" id="KW-1185">Reference proteome</keyword>
<dbReference type="InterPro" id="IPR036046">
    <property type="entry name" value="Acylphosphatase-like_dom_sf"/>
</dbReference>
<organism evidence="1 2">
    <name type="scientific">Cyclospora cayetanensis</name>
    <dbReference type="NCBI Taxonomy" id="88456"/>
    <lineage>
        <taxon>Eukaryota</taxon>
        <taxon>Sar</taxon>
        <taxon>Alveolata</taxon>
        <taxon>Apicomplexa</taxon>
        <taxon>Conoidasida</taxon>
        <taxon>Coccidia</taxon>
        <taxon>Eucoccidiorida</taxon>
        <taxon>Eimeriorina</taxon>
        <taxon>Eimeriidae</taxon>
        <taxon>Cyclospora</taxon>
    </lineage>
</organism>
<dbReference type="OrthoDB" id="406969at2759"/>
<dbReference type="SUPFAM" id="SSF54975">
    <property type="entry name" value="Acylphosphatase/BLUF domain-like"/>
    <property type="match status" value="1"/>
</dbReference>
<gene>
    <name evidence="2" type="primary">LOC34619648</name>
</gene>
<dbReference type="Proteomes" id="UP000515125">
    <property type="component" value="Unplaced"/>
</dbReference>